<evidence type="ECO:0000313" key="3">
    <source>
        <dbReference type="Proteomes" id="UP000593576"/>
    </source>
</evidence>
<dbReference type="EMBL" id="JABFAF010000003">
    <property type="protein sequence ID" value="MBA0851178.1"/>
    <property type="molecule type" value="Genomic_DNA"/>
</dbReference>
<feature type="compositionally biased region" description="Polar residues" evidence="1">
    <location>
        <begin position="186"/>
        <end position="201"/>
    </location>
</feature>
<name>A0A7J9KXN5_GOSSC</name>
<dbReference type="GO" id="GO:0016197">
    <property type="term" value="P:endosomal transport"/>
    <property type="evidence" value="ECO:0007669"/>
    <property type="project" value="TreeGrafter"/>
</dbReference>
<dbReference type="GO" id="GO:0005886">
    <property type="term" value="C:plasma membrane"/>
    <property type="evidence" value="ECO:0007669"/>
    <property type="project" value="TreeGrafter"/>
</dbReference>
<feature type="compositionally biased region" description="Basic and acidic residues" evidence="1">
    <location>
        <begin position="570"/>
        <end position="581"/>
    </location>
</feature>
<dbReference type="GO" id="GO:0005737">
    <property type="term" value="C:cytoplasm"/>
    <property type="evidence" value="ECO:0007669"/>
    <property type="project" value="TreeGrafter"/>
</dbReference>
<reference evidence="2 3" key="1">
    <citation type="journal article" date="2019" name="Genome Biol. Evol.">
        <title>Insights into the evolution of the New World diploid cottons (Gossypium, subgenus Houzingenia) based on genome sequencing.</title>
        <authorList>
            <person name="Grover C.E."/>
            <person name="Arick M.A. 2nd"/>
            <person name="Thrash A."/>
            <person name="Conover J.L."/>
            <person name="Sanders W.S."/>
            <person name="Peterson D.G."/>
            <person name="Frelichowski J.E."/>
            <person name="Scheffler J.A."/>
            <person name="Scheffler B.E."/>
            <person name="Wendel J.F."/>
        </authorList>
    </citation>
    <scope>NUCLEOTIDE SEQUENCE [LARGE SCALE GENOMIC DNA]</scope>
    <source>
        <strain evidence="2">1</strain>
        <tissue evidence="2">Leaf</tissue>
    </source>
</reference>
<dbReference type="OrthoDB" id="524326at2759"/>
<feature type="region of interest" description="Disordered" evidence="1">
    <location>
        <begin position="186"/>
        <end position="211"/>
    </location>
</feature>
<keyword evidence="3" id="KW-1185">Reference proteome</keyword>
<protein>
    <recommendedName>
        <fullName evidence="4">EF-hand domain-containing protein</fullName>
    </recommendedName>
</protein>
<feature type="region of interest" description="Disordered" evidence="1">
    <location>
        <begin position="256"/>
        <end position="303"/>
    </location>
</feature>
<proteinExistence type="predicted"/>
<accession>A0A7J9KXN5</accession>
<evidence type="ECO:0000256" key="1">
    <source>
        <dbReference type="SAM" id="MobiDB-lite"/>
    </source>
</evidence>
<evidence type="ECO:0000313" key="2">
    <source>
        <dbReference type="EMBL" id="MBA0851178.1"/>
    </source>
</evidence>
<feature type="region of interest" description="Disordered" evidence="1">
    <location>
        <begin position="373"/>
        <end position="401"/>
    </location>
</feature>
<feature type="compositionally biased region" description="Polar residues" evidence="1">
    <location>
        <begin position="282"/>
        <end position="303"/>
    </location>
</feature>
<sequence>MHADQQKLGYLGRQEFYNALKLVTVAQSKRDLTPDMINAALYGPASAKIPAPQINLATVPTPQSNLATLGTPGLGNVGVNHQHLQSQQNQVMRPTQAMPSIISSQTEQVLAAQGMLMGGNIVAPRLPTSNSSINWQSRNSGGLIGGANNQVHSQGIGPSTSQDGFGQTSLGLTLFMQPRPLAPPGQISSATVKRQDMPSSHLTEKDPKELVASGKGFVSDSFLGDFSETSLQSKQLLWQPHHLQLAQLSQSPPFQYQGPVTVQSNAASGSTGFPAGPGNLASRESTQSQPPRPKITQSENSFPNLTADWYEDWDKFEYTRFTFVKELTRDIQNVIAPPKPKVSQVQKETAAGANTCKILNTSEWIHEKDLANEQREDSLAESPSGSPAISSTEDKRSQEFQDSYVTNSSGAETMDPDEHDNNSTFGLGDFNIKPIRTQSSQTENLFPGKGPFTFEDSVPRIPAYIGDMFHGKSSSIFADSIPSSPAYKNSVFKGKSSSIFADSVPLLIIMGAPRSFVKDGKISHLIVALARFGSTRSSRGFDHGHELPPFDDTDPFRSTGPFKTSVESQSPREDSDKRSVF</sequence>
<comment type="caution">
    <text evidence="2">The sequence shown here is derived from an EMBL/GenBank/DDBJ whole genome shotgun (WGS) entry which is preliminary data.</text>
</comment>
<dbReference type="GO" id="GO:0005634">
    <property type="term" value="C:nucleus"/>
    <property type="evidence" value="ECO:0007669"/>
    <property type="project" value="TreeGrafter"/>
</dbReference>
<evidence type="ECO:0008006" key="4">
    <source>
        <dbReference type="Google" id="ProtNLM"/>
    </source>
</evidence>
<gene>
    <name evidence="2" type="ORF">Goshw_014716</name>
</gene>
<feature type="region of interest" description="Disordered" evidence="1">
    <location>
        <begin position="540"/>
        <end position="581"/>
    </location>
</feature>
<dbReference type="Proteomes" id="UP000593576">
    <property type="component" value="Unassembled WGS sequence"/>
</dbReference>
<feature type="compositionally biased region" description="Polar residues" evidence="1">
    <location>
        <begin position="256"/>
        <end position="271"/>
    </location>
</feature>
<dbReference type="PANTHER" id="PTHR11216">
    <property type="entry name" value="EH DOMAIN"/>
    <property type="match status" value="1"/>
</dbReference>
<dbReference type="Gene3D" id="1.10.238.10">
    <property type="entry name" value="EF-hand"/>
    <property type="match status" value="1"/>
</dbReference>
<dbReference type="GO" id="GO:0006897">
    <property type="term" value="P:endocytosis"/>
    <property type="evidence" value="ECO:0007669"/>
    <property type="project" value="TreeGrafter"/>
</dbReference>
<dbReference type="AlphaFoldDB" id="A0A7J9KXN5"/>
<organism evidence="2 3">
    <name type="scientific">Gossypium schwendimanii</name>
    <name type="common">Cotton</name>
    <dbReference type="NCBI Taxonomy" id="34291"/>
    <lineage>
        <taxon>Eukaryota</taxon>
        <taxon>Viridiplantae</taxon>
        <taxon>Streptophyta</taxon>
        <taxon>Embryophyta</taxon>
        <taxon>Tracheophyta</taxon>
        <taxon>Spermatophyta</taxon>
        <taxon>Magnoliopsida</taxon>
        <taxon>eudicotyledons</taxon>
        <taxon>Gunneridae</taxon>
        <taxon>Pentapetalae</taxon>
        <taxon>rosids</taxon>
        <taxon>malvids</taxon>
        <taxon>Malvales</taxon>
        <taxon>Malvaceae</taxon>
        <taxon>Malvoideae</taxon>
        <taxon>Gossypium</taxon>
    </lineage>
</organism>
<feature type="compositionally biased region" description="Polar residues" evidence="1">
    <location>
        <begin position="381"/>
        <end position="391"/>
    </location>
</feature>
<dbReference type="PANTHER" id="PTHR11216:SF161">
    <property type="entry name" value="CALCIUM-BINDING EF HAND FAMILY PROTEIN"/>
    <property type="match status" value="1"/>
</dbReference>